<evidence type="ECO:0000313" key="1">
    <source>
        <dbReference type="EMBL" id="JAE25361.1"/>
    </source>
</evidence>
<sequence length="82" mass="9218">MPHCHHFYSTKRLTPVTRHAKHLILTEKKYIVQVTTSALSMHTKHAPLIIINTPKRLNAVNVVLCPRECNSVADALAEYGST</sequence>
<reference evidence="1" key="2">
    <citation type="journal article" date="2015" name="Data Brief">
        <title>Shoot transcriptome of the giant reed, Arundo donax.</title>
        <authorList>
            <person name="Barrero R.A."/>
            <person name="Guerrero F.D."/>
            <person name="Moolhuijzen P."/>
            <person name="Goolsby J.A."/>
            <person name="Tidwell J."/>
            <person name="Bellgard S.E."/>
            <person name="Bellgard M.I."/>
        </authorList>
    </citation>
    <scope>NUCLEOTIDE SEQUENCE</scope>
    <source>
        <tissue evidence="1">Shoot tissue taken approximately 20 cm above the soil surface</tissue>
    </source>
</reference>
<name>A0A0A9GS36_ARUDO</name>
<proteinExistence type="predicted"/>
<protein>
    <submittedName>
        <fullName evidence="1">Uncharacterized protein</fullName>
    </submittedName>
</protein>
<dbReference type="AlphaFoldDB" id="A0A0A9GS36"/>
<accession>A0A0A9GS36</accession>
<reference evidence="1" key="1">
    <citation type="submission" date="2014-09" db="EMBL/GenBank/DDBJ databases">
        <authorList>
            <person name="Magalhaes I.L.F."/>
            <person name="Oliveira U."/>
            <person name="Santos F.R."/>
            <person name="Vidigal T.H.D.A."/>
            <person name="Brescovit A.D."/>
            <person name="Santos A.J."/>
        </authorList>
    </citation>
    <scope>NUCLEOTIDE SEQUENCE</scope>
    <source>
        <tissue evidence="1">Shoot tissue taken approximately 20 cm above the soil surface</tissue>
    </source>
</reference>
<dbReference type="EMBL" id="GBRH01172535">
    <property type="protein sequence ID" value="JAE25361.1"/>
    <property type="molecule type" value="Transcribed_RNA"/>
</dbReference>
<organism evidence="1">
    <name type="scientific">Arundo donax</name>
    <name type="common">Giant reed</name>
    <name type="synonym">Donax arundinaceus</name>
    <dbReference type="NCBI Taxonomy" id="35708"/>
    <lineage>
        <taxon>Eukaryota</taxon>
        <taxon>Viridiplantae</taxon>
        <taxon>Streptophyta</taxon>
        <taxon>Embryophyta</taxon>
        <taxon>Tracheophyta</taxon>
        <taxon>Spermatophyta</taxon>
        <taxon>Magnoliopsida</taxon>
        <taxon>Liliopsida</taxon>
        <taxon>Poales</taxon>
        <taxon>Poaceae</taxon>
        <taxon>PACMAD clade</taxon>
        <taxon>Arundinoideae</taxon>
        <taxon>Arundineae</taxon>
        <taxon>Arundo</taxon>
    </lineage>
</organism>